<evidence type="ECO:0000256" key="1">
    <source>
        <dbReference type="SAM" id="Phobius"/>
    </source>
</evidence>
<dbReference type="EMBL" id="CACSAS010000001">
    <property type="protein sequence ID" value="CAA0088778.1"/>
    <property type="molecule type" value="Genomic_DNA"/>
</dbReference>
<gene>
    <name evidence="2" type="ORF">STARVERO_00778</name>
</gene>
<dbReference type="RefSeq" id="WP_159597977.1">
    <property type="nucleotide sequence ID" value="NZ_CACSAS010000001.1"/>
</dbReference>
<dbReference type="Pfam" id="PF13787">
    <property type="entry name" value="HXXEE"/>
    <property type="match status" value="1"/>
</dbReference>
<dbReference type="AlphaFoldDB" id="A0A5S9NEG6"/>
<evidence type="ECO:0000313" key="2">
    <source>
        <dbReference type="EMBL" id="CAA0088778.1"/>
    </source>
</evidence>
<keyword evidence="3" id="KW-1185">Reference proteome</keyword>
<feature type="transmembrane region" description="Helical" evidence="1">
    <location>
        <begin position="149"/>
        <end position="174"/>
    </location>
</feature>
<keyword evidence="1" id="KW-1133">Transmembrane helix</keyword>
<protein>
    <recommendedName>
        <fullName evidence="4">HXXEE domain-containing protein</fullName>
    </recommendedName>
</protein>
<feature type="transmembrane region" description="Helical" evidence="1">
    <location>
        <begin position="84"/>
        <end position="110"/>
    </location>
</feature>
<evidence type="ECO:0008006" key="4">
    <source>
        <dbReference type="Google" id="ProtNLM"/>
    </source>
</evidence>
<feature type="transmembrane region" description="Helical" evidence="1">
    <location>
        <begin position="18"/>
        <end position="34"/>
    </location>
</feature>
<keyword evidence="1" id="KW-0812">Transmembrane</keyword>
<dbReference type="InterPro" id="IPR025671">
    <property type="entry name" value="HXXEE"/>
</dbReference>
<proteinExistence type="predicted"/>
<evidence type="ECO:0000313" key="3">
    <source>
        <dbReference type="Proteomes" id="UP000433050"/>
    </source>
</evidence>
<feature type="transmembrane region" description="Helical" evidence="1">
    <location>
        <begin position="40"/>
        <end position="63"/>
    </location>
</feature>
<organism evidence="2 3">
    <name type="scientific">Starkeya nomas</name>
    <dbReference type="NCBI Taxonomy" id="2666134"/>
    <lineage>
        <taxon>Bacteria</taxon>
        <taxon>Pseudomonadati</taxon>
        <taxon>Pseudomonadota</taxon>
        <taxon>Alphaproteobacteria</taxon>
        <taxon>Hyphomicrobiales</taxon>
        <taxon>Xanthobacteraceae</taxon>
        <taxon>Starkeya</taxon>
    </lineage>
</organism>
<feature type="transmembrane region" description="Helical" evidence="1">
    <location>
        <begin position="116"/>
        <end position="137"/>
    </location>
</feature>
<reference evidence="2 3" key="1">
    <citation type="submission" date="2019-12" db="EMBL/GenBank/DDBJ databases">
        <authorList>
            <person name="Reyes-Prieto M."/>
        </authorList>
    </citation>
    <scope>NUCLEOTIDE SEQUENCE [LARGE SCALE GENOMIC DNA]</scope>
    <source>
        <strain evidence="2">HF14-78462</strain>
    </source>
</reference>
<sequence>MEDPETGPHREFRLTPRLIGLPLVGSWLAGHWVAGAGFMAAALVAAVPLLVVTAPLALLLIFLHSPAYMLHQVEEHAGDRFRRFANAVVFGGREGLSTAGVLVINVGVVWTLNLAALYAALLWGPGYGLVAPYAVLVNGLTHIGARLRLGVYNPGLVTAVALFLPLGLVTIAVVGSAPGVDWRFHAVALAAAVLLHLAIIAYVAWRLRRLGRAAPRG</sequence>
<accession>A0A5S9NEG6</accession>
<feature type="transmembrane region" description="Helical" evidence="1">
    <location>
        <begin position="186"/>
        <end position="205"/>
    </location>
</feature>
<name>A0A5S9NEG6_9HYPH</name>
<dbReference type="Proteomes" id="UP000433050">
    <property type="component" value="Unassembled WGS sequence"/>
</dbReference>
<keyword evidence="1" id="KW-0472">Membrane</keyword>